<dbReference type="EMBL" id="BK016133">
    <property type="protein sequence ID" value="DAF97425.1"/>
    <property type="molecule type" value="Genomic_DNA"/>
</dbReference>
<proteinExistence type="predicted"/>
<name>A0A8S5USE5_9CAUD</name>
<protein>
    <submittedName>
        <fullName evidence="1">Uncharacterized protein</fullName>
    </submittedName>
</protein>
<organism evidence="1">
    <name type="scientific">Myoviridae sp. ctijX18</name>
    <dbReference type="NCBI Taxonomy" id="2825154"/>
    <lineage>
        <taxon>Viruses</taxon>
        <taxon>Duplodnaviria</taxon>
        <taxon>Heunggongvirae</taxon>
        <taxon>Uroviricota</taxon>
        <taxon>Caudoviricetes</taxon>
    </lineage>
</organism>
<evidence type="ECO:0000313" key="1">
    <source>
        <dbReference type="EMBL" id="DAF97425.1"/>
    </source>
</evidence>
<reference evidence="1" key="1">
    <citation type="journal article" date="2021" name="Proc. Natl. Acad. Sci. U.S.A.">
        <title>A Catalog of Tens of Thousands of Viruses from Human Metagenomes Reveals Hidden Associations with Chronic Diseases.</title>
        <authorList>
            <person name="Tisza M.J."/>
            <person name="Buck C.B."/>
        </authorList>
    </citation>
    <scope>NUCLEOTIDE SEQUENCE</scope>
    <source>
        <strain evidence="1">CtijX18</strain>
    </source>
</reference>
<accession>A0A8S5USE5</accession>
<sequence length="550" mass="63548">MNPALNNFIKEETPVIDPRIGDGISYSESGKIPAFIDRVLRINSASFPKGMVYKGLRKATPLEGYKYQTRPLNNIRRYDINRNDIRMYVFDFEFNGSPMPKYIYLPFISRHGFMHMNGVKYVVSPVVADGIMTIKPNSIFVKLIKTKLWFERFVTQIVVDGVREYVPIYFSKIHHKESDGSAGGRMIKMKPTLVHYLCCKYGLTKTLDLFGLSNVQMVDIQEFKQNPDKYPREDWVVIESTGKKPARTYSYMLYTPMQYLFLVPRKEYETISTSPSVMGTLIYILEHFPSPRRMNPDTINNIDAWRLMLGESIRSSDEHYAVIKNAMDKHMISLDEYVDEMVHDDFKRIGFAQIDSVYKLFIFIVQNFNLMVSEVNKIATSNSFYGKQLQVLQFLLFNIVKAINRCYFELNSLRIEQDRDPNKNIKDDDIRKILNNIRPEEIMRIKEHAEIIPVEDPTDLPLLKLGRIVVPQEKSDKLRTAKTSFDVNSPENKLNASLIEAGAALDMAKADPAGRNRINLFVNLSDDLTIIPNPKLEPIMSELRDKLGQD</sequence>